<name>A0ACC3B4S2_9EURO</name>
<protein>
    <submittedName>
        <fullName evidence="1">Uncharacterized protein</fullName>
    </submittedName>
</protein>
<dbReference type="EMBL" id="JAOPJF010000027">
    <property type="protein sequence ID" value="KAK1144932.1"/>
    <property type="molecule type" value="Genomic_DNA"/>
</dbReference>
<organism evidence="1 2">
    <name type="scientific">Aspergillus melleus</name>
    <dbReference type="NCBI Taxonomy" id="138277"/>
    <lineage>
        <taxon>Eukaryota</taxon>
        <taxon>Fungi</taxon>
        <taxon>Dikarya</taxon>
        <taxon>Ascomycota</taxon>
        <taxon>Pezizomycotina</taxon>
        <taxon>Eurotiomycetes</taxon>
        <taxon>Eurotiomycetidae</taxon>
        <taxon>Eurotiales</taxon>
        <taxon>Aspergillaceae</taxon>
        <taxon>Aspergillus</taxon>
        <taxon>Aspergillus subgen. Circumdati</taxon>
    </lineage>
</organism>
<comment type="caution">
    <text evidence="1">The sequence shown here is derived from an EMBL/GenBank/DDBJ whole genome shotgun (WGS) entry which is preliminary data.</text>
</comment>
<accession>A0ACC3B4S2</accession>
<evidence type="ECO:0000313" key="1">
    <source>
        <dbReference type="EMBL" id="KAK1144932.1"/>
    </source>
</evidence>
<dbReference type="Proteomes" id="UP001177260">
    <property type="component" value="Unassembled WGS sequence"/>
</dbReference>
<reference evidence="1 2" key="1">
    <citation type="journal article" date="2023" name="ACS Omega">
        <title>Identification of the Neoaspergillic Acid Biosynthesis Gene Cluster by Establishing an In Vitro CRISPR-Ribonucleoprotein Genetic System in Aspergillus melleus.</title>
        <authorList>
            <person name="Yuan B."/>
            <person name="Grau M.F."/>
            <person name="Murata R.M."/>
            <person name="Torok T."/>
            <person name="Venkateswaran K."/>
            <person name="Stajich J.E."/>
            <person name="Wang C.C.C."/>
        </authorList>
    </citation>
    <scope>NUCLEOTIDE SEQUENCE [LARGE SCALE GENOMIC DNA]</scope>
    <source>
        <strain evidence="1 2">IMV 1140</strain>
    </source>
</reference>
<sequence length="458" mass="50501">MEPTTVTYDHIQDVIGQLPILKSYTHVLLCFPLADEKRASILASLESAAHTVVSALPFLSGRVINEGAGPNSSGMFKVARFPQQESRDHRFVRVEDRSAVCPSYDELLIAHGPSAMLPGYVLGPRKAFPEPYDEREDDPAPVLDIQANLIHGGLLLDLAAQHNIIDAGGIFQIANLLATAMRGGPIPQAQVDEANRPRREIIPLLGPGEPLLDHSDLRPPFVIKDLPPLATVAPFQWRYLRIPAAAVARIKVMADANPEDFDPSTPFISTNDALTAFIWQRLTIIRLARLQTPDAISRISRAVDFRRVMGLSPAYLGHMIRVTFLRLSFTDIANSSLSRLASLLRKSVLEITNEYSLRSYVTYIANEPDKANIAYGGGFDPKTDLSCSSIAHIRVPVFGDLGKPSLLRRPTYRPLPCSAYTAPMLDGEGMEVLICLLGGEIELLRRDEVWRGLIEYIG</sequence>
<evidence type="ECO:0000313" key="2">
    <source>
        <dbReference type="Proteomes" id="UP001177260"/>
    </source>
</evidence>
<gene>
    <name evidence="1" type="ORF">N8T08_004647</name>
</gene>
<keyword evidence="2" id="KW-1185">Reference proteome</keyword>
<proteinExistence type="predicted"/>